<dbReference type="InterPro" id="IPR005220">
    <property type="entry name" value="CarO-like"/>
</dbReference>
<reference evidence="2" key="1">
    <citation type="journal article" date="2022" name="Front. Microbiol.">
        <title>New perspectives on an old grouping: The genomic and phenotypic variability of Oxalobacter formigenes and the implications for calcium oxalate stone prevention.</title>
        <authorList>
            <person name="Chmiel J.A."/>
            <person name="Carr C."/>
            <person name="Stuivenberg G.A."/>
            <person name="Venema R."/>
            <person name="Chanyi R.M."/>
            <person name="Al K.F."/>
            <person name="Giguere D."/>
            <person name="Say H."/>
            <person name="Akouris P.P."/>
            <person name="Dominguez Romero S.A."/>
            <person name="Kwong A."/>
            <person name="Tai V."/>
            <person name="Koval S.F."/>
            <person name="Razvi H."/>
            <person name="Bjazevic J."/>
            <person name="Burton J.P."/>
        </authorList>
    </citation>
    <scope>NUCLEOTIDE SEQUENCE</scope>
    <source>
        <strain evidence="2">OxK</strain>
    </source>
</reference>
<sequence length="128" mass="13642">MISKKLLTGLLAAACSVGMLVATTASAQYVGPTRVTAKTSIRSVLKNPVDDELVILKGRLTKQLSHDKYEFTDKTGTITVEIDQDVFAGRQIGPDTVIEIAGKVDKDTGKPVEIDVKRIGIAAATSKK</sequence>
<dbReference type="SUPFAM" id="SSF101756">
    <property type="entry name" value="Hypothetical protein YgiW"/>
    <property type="match status" value="1"/>
</dbReference>
<dbReference type="Gene3D" id="2.40.50.200">
    <property type="entry name" value="Bacterial OB-fold"/>
    <property type="match status" value="1"/>
</dbReference>
<dbReference type="RefSeq" id="WP_269282294.1">
    <property type="nucleotide sequence ID" value="NZ_CP098251.1"/>
</dbReference>
<evidence type="ECO:0000313" key="2">
    <source>
        <dbReference type="EMBL" id="WAV90421.1"/>
    </source>
</evidence>
<dbReference type="NCBIfam" id="NF033674">
    <property type="entry name" value="stress_OB_fold"/>
    <property type="match status" value="1"/>
</dbReference>
<dbReference type="PANTHER" id="PTHR36571:SF1">
    <property type="entry name" value="PROTEIN YGIW"/>
    <property type="match status" value="1"/>
</dbReference>
<dbReference type="Pfam" id="PF04076">
    <property type="entry name" value="BOF"/>
    <property type="match status" value="1"/>
</dbReference>
<organism evidence="2">
    <name type="scientific">Oxalobacter aliiformigenes</name>
    <dbReference type="NCBI Taxonomy" id="2946593"/>
    <lineage>
        <taxon>Bacteria</taxon>
        <taxon>Pseudomonadati</taxon>
        <taxon>Pseudomonadota</taxon>
        <taxon>Betaproteobacteria</taxon>
        <taxon>Burkholderiales</taxon>
        <taxon>Oxalobacteraceae</taxon>
        <taxon>Oxalobacter</taxon>
    </lineage>
</organism>
<gene>
    <name evidence="2" type="ORF">NB646_05980</name>
</gene>
<dbReference type="InterPro" id="IPR036700">
    <property type="entry name" value="BOBF_sf"/>
</dbReference>
<protein>
    <submittedName>
        <fullName evidence="2">NirD/YgiW/YdeI family stress tolerance protein</fullName>
    </submittedName>
</protein>
<evidence type="ECO:0000256" key="1">
    <source>
        <dbReference type="ARBA" id="ARBA00022729"/>
    </source>
</evidence>
<accession>A0A9E9NSK4</accession>
<dbReference type="EMBL" id="CP098251">
    <property type="protein sequence ID" value="WAV90421.1"/>
    <property type="molecule type" value="Genomic_DNA"/>
</dbReference>
<keyword evidence="1" id="KW-0732">Signal</keyword>
<dbReference type="Proteomes" id="UP001164819">
    <property type="component" value="Chromosome"/>
</dbReference>
<dbReference type="AlphaFoldDB" id="A0A9E9NSK4"/>
<name>A0A9E9NSK4_9BURK</name>
<proteinExistence type="predicted"/>
<dbReference type="PANTHER" id="PTHR36571">
    <property type="entry name" value="PROTEIN YGIW"/>
    <property type="match status" value="1"/>
</dbReference>